<organism evidence="5 6">
    <name type="scientific">Candidatus Manganitrophus noduliformans</name>
    <dbReference type="NCBI Taxonomy" id="2606439"/>
    <lineage>
        <taxon>Bacteria</taxon>
        <taxon>Pseudomonadati</taxon>
        <taxon>Nitrospirota</taxon>
        <taxon>Nitrospiria</taxon>
        <taxon>Candidatus Troglogloeales</taxon>
        <taxon>Candidatus Manganitrophaceae</taxon>
        <taxon>Candidatus Manganitrophus</taxon>
    </lineage>
</organism>
<dbReference type="Pfam" id="PF02779">
    <property type="entry name" value="Transket_pyr"/>
    <property type="match status" value="1"/>
</dbReference>
<comment type="caution">
    <text evidence="5">The sequence shown here is derived from an EMBL/GenBank/DDBJ whole genome shotgun (WGS) entry which is preliminary data.</text>
</comment>
<dbReference type="Proteomes" id="UP000534783">
    <property type="component" value="Unassembled WGS sequence"/>
</dbReference>
<gene>
    <name evidence="5" type="ORF">MNODULE_14320</name>
</gene>
<protein>
    <submittedName>
        <fullName evidence="5">Alpha-ketoacid dehydrogenase subunit beta</fullName>
    </submittedName>
</protein>
<evidence type="ECO:0000313" key="6">
    <source>
        <dbReference type="Proteomes" id="UP000534783"/>
    </source>
</evidence>
<keyword evidence="2" id="KW-0560">Oxidoreductase</keyword>
<comment type="cofactor">
    <cofactor evidence="1">
        <name>thiamine diphosphate</name>
        <dbReference type="ChEBI" id="CHEBI:58937"/>
    </cofactor>
</comment>
<accession>A0A7X6IBY2</accession>
<dbReference type="SUPFAM" id="SSF52922">
    <property type="entry name" value="TK C-terminal domain-like"/>
    <property type="match status" value="1"/>
</dbReference>
<dbReference type="NCBIfam" id="NF006667">
    <property type="entry name" value="PRK09212.1"/>
    <property type="match status" value="1"/>
</dbReference>
<dbReference type="GO" id="GO:0016491">
    <property type="term" value="F:oxidoreductase activity"/>
    <property type="evidence" value="ECO:0007669"/>
    <property type="project" value="UniProtKB-KW"/>
</dbReference>
<proteinExistence type="predicted"/>
<feature type="domain" description="Transketolase-like pyrimidine-binding" evidence="4">
    <location>
        <begin position="4"/>
        <end position="179"/>
    </location>
</feature>
<dbReference type="InterPro" id="IPR029061">
    <property type="entry name" value="THDP-binding"/>
</dbReference>
<dbReference type="RefSeq" id="WP_168060987.1">
    <property type="nucleotide sequence ID" value="NZ_VTOW01000002.1"/>
</dbReference>
<dbReference type="InterPro" id="IPR005475">
    <property type="entry name" value="Transketolase-like_Pyr-bd"/>
</dbReference>
<reference evidence="5 6" key="1">
    <citation type="journal article" date="2020" name="Nature">
        <title>Bacterial chemolithoautotrophy via manganese oxidation.</title>
        <authorList>
            <person name="Yu H."/>
            <person name="Leadbetter J.R."/>
        </authorList>
    </citation>
    <scope>NUCLEOTIDE SEQUENCE [LARGE SCALE GENOMIC DNA]</scope>
    <source>
        <strain evidence="5 6">Mn-1</strain>
    </source>
</reference>
<sequence>MSKLNVVQAINQALRHEMERNPDLILMGEDIGKDGGVFRVTEGLIDQFGERRVVDTPLSESGIVGVAIGMAAYGLTPVVEIQFMGFLYAAMEQLISHAARLRTRTRGRYTCPIVVRTPYGGGIHAPEHHSESTEAFFVHTPGLKVVVPSTPAEAKGLMLSAIRDPDPVIFLEPAKIYRAIKEEVPEGDNAIPLGEARLLTEGKDLTLITWGAMLHPTLKAADRMAEKGVEAEVIDLRTLSPLDSATIIRSVEKTGRAVIIHEAPKTCGLGAEIAARLCEEALLSLEAPVARVTGFDTPIPLPKNEKYYLPDVDQIVEAAEQAVGF</sequence>
<evidence type="ECO:0000313" key="5">
    <source>
        <dbReference type="EMBL" id="NKE71920.1"/>
    </source>
</evidence>
<dbReference type="PANTHER" id="PTHR43257">
    <property type="entry name" value="PYRUVATE DEHYDROGENASE E1 COMPONENT BETA SUBUNIT"/>
    <property type="match status" value="1"/>
</dbReference>
<dbReference type="AlphaFoldDB" id="A0A7X6IBY2"/>
<dbReference type="Gene3D" id="3.40.50.920">
    <property type="match status" value="1"/>
</dbReference>
<evidence type="ECO:0000259" key="4">
    <source>
        <dbReference type="SMART" id="SM00861"/>
    </source>
</evidence>
<dbReference type="Pfam" id="PF02780">
    <property type="entry name" value="Transketolase_C"/>
    <property type="match status" value="1"/>
</dbReference>
<dbReference type="PANTHER" id="PTHR43257:SF2">
    <property type="entry name" value="PYRUVATE DEHYDROGENASE E1 COMPONENT SUBUNIT BETA"/>
    <property type="match status" value="1"/>
</dbReference>
<dbReference type="InterPro" id="IPR033248">
    <property type="entry name" value="Transketolase_C"/>
</dbReference>
<dbReference type="SMART" id="SM00861">
    <property type="entry name" value="Transket_pyr"/>
    <property type="match status" value="1"/>
</dbReference>
<dbReference type="FunFam" id="3.40.50.970:FF:000001">
    <property type="entry name" value="Pyruvate dehydrogenase E1 beta subunit"/>
    <property type="match status" value="1"/>
</dbReference>
<evidence type="ECO:0000256" key="2">
    <source>
        <dbReference type="ARBA" id="ARBA00023002"/>
    </source>
</evidence>
<dbReference type="FunFam" id="3.40.50.920:FF:000001">
    <property type="entry name" value="Pyruvate dehydrogenase E1 beta subunit"/>
    <property type="match status" value="1"/>
</dbReference>
<dbReference type="InterPro" id="IPR009014">
    <property type="entry name" value="Transketo_C/PFOR_II"/>
</dbReference>
<evidence type="ECO:0000256" key="1">
    <source>
        <dbReference type="ARBA" id="ARBA00001964"/>
    </source>
</evidence>
<dbReference type="Gene3D" id="3.40.50.970">
    <property type="match status" value="1"/>
</dbReference>
<keyword evidence="3" id="KW-0786">Thiamine pyrophosphate</keyword>
<name>A0A7X6IBY2_9BACT</name>
<dbReference type="SUPFAM" id="SSF52518">
    <property type="entry name" value="Thiamin diphosphate-binding fold (THDP-binding)"/>
    <property type="match status" value="1"/>
</dbReference>
<evidence type="ECO:0000256" key="3">
    <source>
        <dbReference type="ARBA" id="ARBA00023052"/>
    </source>
</evidence>
<dbReference type="EMBL" id="VTOW01000002">
    <property type="protein sequence ID" value="NKE71920.1"/>
    <property type="molecule type" value="Genomic_DNA"/>
</dbReference>
<dbReference type="CDD" id="cd07036">
    <property type="entry name" value="TPP_PYR_E1-PDHc-beta_like"/>
    <property type="match status" value="1"/>
</dbReference>
<keyword evidence="6" id="KW-1185">Reference proteome</keyword>